<feature type="transmembrane region" description="Helical" evidence="1">
    <location>
        <begin position="67"/>
        <end position="91"/>
    </location>
</feature>
<accession>C3ZLC9</accession>
<name>C3ZLC9_BRAFL</name>
<organism>
    <name type="scientific">Branchiostoma floridae</name>
    <name type="common">Florida lancelet</name>
    <name type="synonym">Amphioxus</name>
    <dbReference type="NCBI Taxonomy" id="7739"/>
    <lineage>
        <taxon>Eukaryota</taxon>
        <taxon>Metazoa</taxon>
        <taxon>Chordata</taxon>
        <taxon>Cephalochordata</taxon>
        <taxon>Leptocardii</taxon>
        <taxon>Amphioxiformes</taxon>
        <taxon>Branchiostomatidae</taxon>
        <taxon>Branchiostoma</taxon>
    </lineage>
</organism>
<keyword evidence="1" id="KW-1133">Transmembrane helix</keyword>
<keyword evidence="1" id="KW-0812">Transmembrane</keyword>
<keyword evidence="1" id="KW-0472">Membrane</keyword>
<sequence length="158" mass="18414">MDIFTIFVFAVVLVCMRCSGYWFARFLEIIEGFIPGWSVTGRHRNRHRRQKPVYDHHRSRRRRREGLNGIQTCIVVVVVGFVFLGIIYFGIKVVELLHKTVEAIEHILTVSDTFTETTEVGGWFWGVSRVTTKTAQVPRHTLEDVYGYITGRNRLELE</sequence>
<dbReference type="InParanoid" id="C3ZLC9"/>
<proteinExistence type="predicted"/>
<evidence type="ECO:0000313" key="2">
    <source>
        <dbReference type="EMBL" id="EEN46811.1"/>
    </source>
</evidence>
<dbReference type="EMBL" id="GG666640">
    <property type="protein sequence ID" value="EEN46811.1"/>
    <property type="molecule type" value="Genomic_DNA"/>
</dbReference>
<gene>
    <name evidence="2" type="ORF">BRAFLDRAFT_78215</name>
</gene>
<dbReference type="AlphaFoldDB" id="C3ZLC9"/>
<protein>
    <submittedName>
        <fullName evidence="2">Uncharacterized protein</fullName>
    </submittedName>
</protein>
<feature type="transmembrane region" description="Helical" evidence="1">
    <location>
        <begin position="6"/>
        <end position="24"/>
    </location>
</feature>
<reference evidence="2" key="1">
    <citation type="journal article" date="2008" name="Nature">
        <title>The amphioxus genome and the evolution of the chordate karyotype.</title>
        <authorList>
            <consortium name="US DOE Joint Genome Institute (JGI-PGF)"/>
            <person name="Putnam N.H."/>
            <person name="Butts T."/>
            <person name="Ferrier D.E.K."/>
            <person name="Furlong R.F."/>
            <person name="Hellsten U."/>
            <person name="Kawashima T."/>
            <person name="Robinson-Rechavi M."/>
            <person name="Shoguchi E."/>
            <person name="Terry A."/>
            <person name="Yu J.-K."/>
            <person name="Benito-Gutierrez E.L."/>
            <person name="Dubchak I."/>
            <person name="Garcia-Fernandez J."/>
            <person name="Gibson-Brown J.J."/>
            <person name="Grigoriev I.V."/>
            <person name="Horton A.C."/>
            <person name="de Jong P.J."/>
            <person name="Jurka J."/>
            <person name="Kapitonov V.V."/>
            <person name="Kohara Y."/>
            <person name="Kuroki Y."/>
            <person name="Lindquist E."/>
            <person name="Lucas S."/>
            <person name="Osoegawa K."/>
            <person name="Pennacchio L.A."/>
            <person name="Salamov A.A."/>
            <person name="Satou Y."/>
            <person name="Sauka-Spengler T."/>
            <person name="Schmutz J."/>
            <person name="Shin-I T."/>
            <person name="Toyoda A."/>
            <person name="Bronner-Fraser M."/>
            <person name="Fujiyama A."/>
            <person name="Holland L.Z."/>
            <person name="Holland P.W.H."/>
            <person name="Satoh N."/>
            <person name="Rokhsar D.S."/>
        </authorList>
    </citation>
    <scope>NUCLEOTIDE SEQUENCE [LARGE SCALE GENOMIC DNA]</scope>
    <source>
        <strain evidence="2">S238N-H82</strain>
        <tissue evidence="2">Testes</tissue>
    </source>
</reference>
<evidence type="ECO:0000256" key="1">
    <source>
        <dbReference type="SAM" id="Phobius"/>
    </source>
</evidence>